<sequence length="203" mass="20996">MTFAAARLALVSTLVAAALTLSGCAGMGGVEAQPAETPTPTATIAEPPSIPIVEQTVTDELTGTSVTTLAMVTDFQSAANASVSDGLQAVLVKVRFTAGDEYGGAERPTPVSITDRGVNLDYVSLGLTNPETLAPAMTAAGYTPINSVKPGETVTGWVGAWLRDDYTQFDLVYDRGESTVFGGDQSGEKIPPFQQIVPLEPSA</sequence>
<evidence type="ECO:0000313" key="3">
    <source>
        <dbReference type="Proteomes" id="UP000490386"/>
    </source>
</evidence>
<dbReference type="RefSeq" id="WP_151424976.1">
    <property type="nucleotide sequence ID" value="NZ_WBJX01000007.1"/>
</dbReference>
<dbReference type="PROSITE" id="PS51257">
    <property type="entry name" value="PROKAR_LIPOPROTEIN"/>
    <property type="match status" value="1"/>
</dbReference>
<keyword evidence="3" id="KW-1185">Reference proteome</keyword>
<name>A0A7J5AXR8_9MICO</name>
<feature type="signal peptide" evidence="1">
    <location>
        <begin position="1"/>
        <end position="17"/>
    </location>
</feature>
<protein>
    <submittedName>
        <fullName evidence="2">Uncharacterized protein</fullName>
    </submittedName>
</protein>
<keyword evidence="1" id="KW-0732">Signal</keyword>
<accession>A0A7J5AXR8</accession>
<proteinExistence type="predicted"/>
<organism evidence="2 3">
    <name type="scientific">Pseudoclavibacter terrae</name>
    <dbReference type="NCBI Taxonomy" id="1530195"/>
    <lineage>
        <taxon>Bacteria</taxon>
        <taxon>Bacillati</taxon>
        <taxon>Actinomycetota</taxon>
        <taxon>Actinomycetes</taxon>
        <taxon>Micrococcales</taxon>
        <taxon>Microbacteriaceae</taxon>
        <taxon>Pseudoclavibacter</taxon>
    </lineage>
</organism>
<dbReference type="Proteomes" id="UP000490386">
    <property type="component" value="Unassembled WGS sequence"/>
</dbReference>
<gene>
    <name evidence="2" type="ORF">F8O03_17270</name>
</gene>
<comment type="caution">
    <text evidence="2">The sequence shown here is derived from an EMBL/GenBank/DDBJ whole genome shotgun (WGS) entry which is preliminary data.</text>
</comment>
<reference evidence="2 3" key="1">
    <citation type="submission" date="2019-09" db="EMBL/GenBank/DDBJ databases">
        <title>Phylogeny of genus Pseudoclavibacter and closely related genus.</title>
        <authorList>
            <person name="Li Y."/>
        </authorList>
    </citation>
    <scope>NUCLEOTIDE SEQUENCE [LARGE SCALE GENOMIC DNA]</scope>
    <source>
        <strain evidence="2 3">THG-MD12</strain>
    </source>
</reference>
<feature type="chain" id="PRO_5039564012" evidence="1">
    <location>
        <begin position="18"/>
        <end position="203"/>
    </location>
</feature>
<evidence type="ECO:0000256" key="1">
    <source>
        <dbReference type="SAM" id="SignalP"/>
    </source>
</evidence>
<dbReference type="OrthoDB" id="5120251at2"/>
<evidence type="ECO:0000313" key="2">
    <source>
        <dbReference type="EMBL" id="KAB1636267.1"/>
    </source>
</evidence>
<dbReference type="EMBL" id="WBJX01000007">
    <property type="protein sequence ID" value="KAB1636267.1"/>
    <property type="molecule type" value="Genomic_DNA"/>
</dbReference>
<dbReference type="AlphaFoldDB" id="A0A7J5AXR8"/>